<evidence type="ECO:0000313" key="4">
    <source>
        <dbReference type="Proteomes" id="UP000509660"/>
    </source>
</evidence>
<gene>
    <name evidence="3" type="ORF">HV559_08665</name>
</gene>
<dbReference type="EMBL" id="CP055306">
    <property type="protein sequence ID" value="QLB40928.1"/>
    <property type="molecule type" value="Genomic_DNA"/>
</dbReference>
<dbReference type="InterPro" id="IPR051199">
    <property type="entry name" value="LPS_LOS_Heptosyltrfase"/>
</dbReference>
<dbReference type="GO" id="GO:0008713">
    <property type="term" value="F:ADP-heptose-lipopolysaccharide heptosyltransferase activity"/>
    <property type="evidence" value="ECO:0007669"/>
    <property type="project" value="TreeGrafter"/>
</dbReference>
<evidence type="ECO:0000313" key="3">
    <source>
        <dbReference type="EMBL" id="QLB40928.1"/>
    </source>
</evidence>
<dbReference type="CDD" id="cd03789">
    <property type="entry name" value="GT9_LPS_heptosyltransferase"/>
    <property type="match status" value="1"/>
</dbReference>
<dbReference type="GO" id="GO:0005829">
    <property type="term" value="C:cytosol"/>
    <property type="evidence" value="ECO:0007669"/>
    <property type="project" value="TreeGrafter"/>
</dbReference>
<dbReference type="PANTHER" id="PTHR30160">
    <property type="entry name" value="TETRAACYLDISACCHARIDE 4'-KINASE-RELATED"/>
    <property type="match status" value="1"/>
</dbReference>
<dbReference type="Proteomes" id="UP000509660">
    <property type="component" value="Chromosome"/>
</dbReference>
<dbReference type="InterPro" id="IPR002201">
    <property type="entry name" value="Glyco_trans_9"/>
</dbReference>
<dbReference type="RefSeq" id="WP_176810147.1">
    <property type="nucleotide sequence ID" value="NZ_CP055306.1"/>
</dbReference>
<keyword evidence="2 3" id="KW-0808">Transferase</keyword>
<dbReference type="GO" id="GO:0009244">
    <property type="term" value="P:lipopolysaccharide core region biosynthetic process"/>
    <property type="evidence" value="ECO:0007669"/>
    <property type="project" value="TreeGrafter"/>
</dbReference>
<sequence length="347" mass="38992">MKKLLVIRNDKIGDFMVCFPAFAMLKQSMPEVEITALVPNYTAPLAELCPAIDNVIIDTANKKDNNEFNRILQAVKNEQFDAVICFVSDWYNAKLTWESGIKYRLAPATKLFQFLYNHRLTQRRSQSAKAESEYNLDLARAFLVKHHVKIVEPSTPYLAFDEKTVQIQKAKLCEQLNITPDKKWLFVHSSTGGSANNLSLEQYADLIQGILAEFDCYVILTAGKDESEKANALAEKVNHKNVVVYDKNEGLQDFSRSLACADLFIAGSTGPLHISGALNIPTIGFYPSRLSAIPRRWKPINDADKHIAFCPPSDKASQMNLTLISIPDVLKTVLPFLRKIWNVPSLS</sequence>
<dbReference type="Pfam" id="PF01075">
    <property type="entry name" value="Glyco_transf_9"/>
    <property type="match status" value="1"/>
</dbReference>
<evidence type="ECO:0000256" key="1">
    <source>
        <dbReference type="ARBA" id="ARBA00022676"/>
    </source>
</evidence>
<evidence type="ECO:0000256" key="2">
    <source>
        <dbReference type="ARBA" id="ARBA00022679"/>
    </source>
</evidence>
<protein>
    <submittedName>
        <fullName evidence="3">Glycosyltransferase family 9 protein</fullName>
    </submittedName>
</protein>
<proteinExistence type="predicted"/>
<accession>A0A7D5E3A2</accession>
<organism evidence="3 4">
    <name type="scientific">Mannheimia pernigra</name>
    <dbReference type="NCBI Taxonomy" id="111844"/>
    <lineage>
        <taxon>Bacteria</taxon>
        <taxon>Pseudomonadati</taxon>
        <taxon>Pseudomonadota</taxon>
        <taxon>Gammaproteobacteria</taxon>
        <taxon>Pasteurellales</taxon>
        <taxon>Pasteurellaceae</taxon>
        <taxon>Mannheimia</taxon>
    </lineage>
</organism>
<dbReference type="Gene3D" id="3.40.50.2000">
    <property type="entry name" value="Glycogen Phosphorylase B"/>
    <property type="match status" value="2"/>
</dbReference>
<dbReference type="PANTHER" id="PTHR30160:SF15">
    <property type="entry name" value="GLYCOSYLTRANSFERASE HI_0523-RELATED"/>
    <property type="match status" value="1"/>
</dbReference>
<keyword evidence="1" id="KW-0328">Glycosyltransferase</keyword>
<keyword evidence="4" id="KW-1185">Reference proteome</keyword>
<reference evidence="3 4" key="1">
    <citation type="submission" date="2020-06" db="EMBL/GenBank/DDBJ databases">
        <title>Mannheimia pernigra sp. nov. isolated from bovine respiratory tract.</title>
        <authorList>
            <person name="Kuhnert P."/>
            <person name="Akarsu-Egger H."/>
        </authorList>
    </citation>
    <scope>NUCLEOTIDE SEQUENCE [LARGE SCALE GENOMIC DNA]</scope>
    <source>
        <strain evidence="3 4">BNO311</strain>
    </source>
</reference>
<name>A0A7D5E3A2_9PAST</name>
<dbReference type="AlphaFoldDB" id="A0A7D5E3A2"/>
<dbReference type="SUPFAM" id="SSF53756">
    <property type="entry name" value="UDP-Glycosyltransferase/glycogen phosphorylase"/>
    <property type="match status" value="1"/>
</dbReference>